<comment type="cofactor">
    <cofactor evidence="1">
        <name>Mg(2+)</name>
        <dbReference type="ChEBI" id="CHEBI:18420"/>
    </cofactor>
</comment>
<organism evidence="17 18">
    <name type="scientific">Bythopirellula polymerisocia</name>
    <dbReference type="NCBI Taxonomy" id="2528003"/>
    <lineage>
        <taxon>Bacteria</taxon>
        <taxon>Pseudomonadati</taxon>
        <taxon>Planctomycetota</taxon>
        <taxon>Planctomycetia</taxon>
        <taxon>Pirellulales</taxon>
        <taxon>Lacipirellulaceae</taxon>
        <taxon>Bythopirellula</taxon>
    </lineage>
</organism>
<evidence type="ECO:0000256" key="5">
    <source>
        <dbReference type="ARBA" id="ARBA00022722"/>
    </source>
</evidence>
<proteinExistence type="inferred from homology"/>
<dbReference type="InterPro" id="IPR036614">
    <property type="entry name" value="RusA-like_sf"/>
</dbReference>
<evidence type="ECO:0000256" key="12">
    <source>
        <dbReference type="ARBA" id="ARBA00023204"/>
    </source>
</evidence>
<dbReference type="GO" id="GO:0006310">
    <property type="term" value="P:DNA recombination"/>
    <property type="evidence" value="ECO:0007669"/>
    <property type="project" value="UniProtKB-KW"/>
</dbReference>
<dbReference type="EC" id="3.1.21.10" evidence="14"/>
<comment type="subunit">
    <text evidence="3">Homodimer.</text>
</comment>
<gene>
    <name evidence="17" type="primary">rusA</name>
    <name evidence="17" type="ORF">Pla144_45070</name>
</gene>
<keyword evidence="18" id="KW-1185">Reference proteome</keyword>
<evidence type="ECO:0000256" key="10">
    <source>
        <dbReference type="ARBA" id="ARBA00022842"/>
    </source>
</evidence>
<evidence type="ECO:0000256" key="4">
    <source>
        <dbReference type="ARBA" id="ARBA00014885"/>
    </source>
</evidence>
<evidence type="ECO:0000256" key="8">
    <source>
        <dbReference type="ARBA" id="ARBA00022763"/>
    </source>
</evidence>
<reference evidence="17 18" key="1">
    <citation type="submission" date="2019-02" db="EMBL/GenBank/DDBJ databases">
        <title>Deep-cultivation of Planctomycetes and their phenomic and genomic characterization uncovers novel biology.</title>
        <authorList>
            <person name="Wiegand S."/>
            <person name="Jogler M."/>
            <person name="Boedeker C."/>
            <person name="Pinto D."/>
            <person name="Vollmers J."/>
            <person name="Rivas-Marin E."/>
            <person name="Kohn T."/>
            <person name="Peeters S.H."/>
            <person name="Heuer A."/>
            <person name="Rast P."/>
            <person name="Oberbeckmann S."/>
            <person name="Bunk B."/>
            <person name="Jeske O."/>
            <person name="Meyerdierks A."/>
            <person name="Storesund J.E."/>
            <person name="Kallscheuer N."/>
            <person name="Luecker S."/>
            <person name="Lage O.M."/>
            <person name="Pohl T."/>
            <person name="Merkel B.J."/>
            <person name="Hornburger P."/>
            <person name="Mueller R.-W."/>
            <person name="Bruemmer F."/>
            <person name="Labrenz M."/>
            <person name="Spormann A.M."/>
            <person name="Op Den Camp H."/>
            <person name="Overmann J."/>
            <person name="Amann R."/>
            <person name="Jetten M.S.M."/>
            <person name="Mascher T."/>
            <person name="Medema M.H."/>
            <person name="Devos D.P."/>
            <person name="Kaster A.-K."/>
            <person name="Ovreas L."/>
            <person name="Rohde M."/>
            <person name="Galperin M.Y."/>
            <person name="Jogler C."/>
        </authorList>
    </citation>
    <scope>NUCLEOTIDE SEQUENCE [LARGE SCALE GENOMIC DNA]</scope>
    <source>
        <strain evidence="17 18">Pla144</strain>
    </source>
</reference>
<protein>
    <recommendedName>
        <fullName evidence="4">Crossover junction endodeoxyribonuclease RusA</fullName>
        <ecNumber evidence="14">3.1.21.10</ecNumber>
    </recommendedName>
    <alternativeName>
        <fullName evidence="15">Holliday junction nuclease RusA</fullName>
    </alternativeName>
    <alternativeName>
        <fullName evidence="16">Holliday junction resolvase</fullName>
    </alternativeName>
</protein>
<evidence type="ECO:0000256" key="16">
    <source>
        <dbReference type="ARBA" id="ARBA00031953"/>
    </source>
</evidence>
<evidence type="ECO:0000256" key="14">
    <source>
        <dbReference type="ARBA" id="ARBA00029488"/>
    </source>
</evidence>
<keyword evidence="12" id="KW-0234">DNA repair</keyword>
<keyword evidence="5" id="KW-0540">Nuclease</keyword>
<dbReference type="Proteomes" id="UP000318437">
    <property type="component" value="Unassembled WGS sequence"/>
</dbReference>
<dbReference type="OrthoDB" id="73971at2"/>
<evidence type="ECO:0000313" key="17">
    <source>
        <dbReference type="EMBL" id="TWU21811.1"/>
    </source>
</evidence>
<comment type="catalytic activity">
    <reaction evidence="13">
        <text>Endonucleolytic cleavage at a junction such as a reciprocal single-stranded crossover between two homologous DNA duplexes (Holliday junction).</text>
        <dbReference type="EC" id="3.1.21.10"/>
    </reaction>
</comment>
<keyword evidence="10" id="KW-0460">Magnesium</keyword>
<accession>A0A5C6CEF1</accession>
<dbReference type="Gene3D" id="3.30.1330.70">
    <property type="entry name" value="Holliday junction resolvase RusA"/>
    <property type="match status" value="1"/>
</dbReference>
<dbReference type="GO" id="GO:0006281">
    <property type="term" value="P:DNA repair"/>
    <property type="evidence" value="ECO:0007669"/>
    <property type="project" value="UniProtKB-KW"/>
</dbReference>
<evidence type="ECO:0000256" key="9">
    <source>
        <dbReference type="ARBA" id="ARBA00022801"/>
    </source>
</evidence>
<comment type="similarity">
    <text evidence="2">Belongs to the RusA family.</text>
</comment>
<keyword evidence="6" id="KW-0479">Metal-binding</keyword>
<keyword evidence="9 17" id="KW-0378">Hydrolase</keyword>
<sequence length="116" mass="12968">MLEFELPFPPSANHYWRRVGSRTLISRGGRAFRQAVCSILAASTFELLTGPLEVKVTVFPPDRRRRDVDNLQKALLDALQHGGAYRDDSQIVRLSIEKCHPVAGGKTLVQIQEVLA</sequence>
<evidence type="ECO:0000256" key="2">
    <source>
        <dbReference type="ARBA" id="ARBA00008865"/>
    </source>
</evidence>
<keyword evidence="11" id="KW-0233">DNA recombination</keyword>
<keyword evidence="8" id="KW-0227">DNA damage</keyword>
<evidence type="ECO:0000256" key="6">
    <source>
        <dbReference type="ARBA" id="ARBA00022723"/>
    </source>
</evidence>
<dbReference type="InterPro" id="IPR008822">
    <property type="entry name" value="Endonuclease_RusA-like"/>
</dbReference>
<dbReference type="PIRSF" id="PIRSF001007">
    <property type="entry name" value="RusA"/>
    <property type="match status" value="1"/>
</dbReference>
<evidence type="ECO:0000256" key="15">
    <source>
        <dbReference type="ARBA" id="ARBA00030920"/>
    </source>
</evidence>
<dbReference type="SUPFAM" id="SSF103084">
    <property type="entry name" value="Holliday junction resolvase RusA"/>
    <property type="match status" value="1"/>
</dbReference>
<dbReference type="GO" id="GO:0008821">
    <property type="term" value="F:crossover junction DNA endonuclease activity"/>
    <property type="evidence" value="ECO:0007669"/>
    <property type="project" value="UniProtKB-EC"/>
</dbReference>
<dbReference type="EMBL" id="SJPS01000009">
    <property type="protein sequence ID" value="TWU21811.1"/>
    <property type="molecule type" value="Genomic_DNA"/>
</dbReference>
<dbReference type="GO" id="GO:0000287">
    <property type="term" value="F:magnesium ion binding"/>
    <property type="evidence" value="ECO:0007669"/>
    <property type="project" value="InterPro"/>
</dbReference>
<evidence type="ECO:0000256" key="11">
    <source>
        <dbReference type="ARBA" id="ARBA00023172"/>
    </source>
</evidence>
<evidence type="ECO:0000256" key="1">
    <source>
        <dbReference type="ARBA" id="ARBA00001946"/>
    </source>
</evidence>
<dbReference type="InterPro" id="IPR016281">
    <property type="entry name" value="Endonuclease_RusA"/>
</dbReference>
<evidence type="ECO:0000313" key="18">
    <source>
        <dbReference type="Proteomes" id="UP000318437"/>
    </source>
</evidence>
<comment type="caution">
    <text evidence="17">The sequence shown here is derived from an EMBL/GenBank/DDBJ whole genome shotgun (WGS) entry which is preliminary data.</text>
</comment>
<keyword evidence="7" id="KW-0255">Endonuclease</keyword>
<evidence type="ECO:0000256" key="13">
    <source>
        <dbReference type="ARBA" id="ARBA00029354"/>
    </source>
</evidence>
<name>A0A5C6CEF1_9BACT</name>
<dbReference type="RefSeq" id="WP_146452759.1">
    <property type="nucleotide sequence ID" value="NZ_SJPS01000009.1"/>
</dbReference>
<dbReference type="AlphaFoldDB" id="A0A5C6CEF1"/>
<evidence type="ECO:0000256" key="3">
    <source>
        <dbReference type="ARBA" id="ARBA00011738"/>
    </source>
</evidence>
<evidence type="ECO:0000256" key="7">
    <source>
        <dbReference type="ARBA" id="ARBA00022759"/>
    </source>
</evidence>
<dbReference type="Pfam" id="PF05866">
    <property type="entry name" value="RusA"/>
    <property type="match status" value="1"/>
</dbReference>